<dbReference type="GO" id="GO:0003723">
    <property type="term" value="F:RNA binding"/>
    <property type="evidence" value="ECO:0007669"/>
    <property type="project" value="InterPro"/>
</dbReference>
<evidence type="ECO:0000313" key="3">
    <source>
        <dbReference type="EMBL" id="KII66263.1"/>
    </source>
</evidence>
<dbReference type="Gene3D" id="3.30.420.10">
    <property type="entry name" value="Ribonuclease H-like superfamily/Ribonuclease H"/>
    <property type="match status" value="1"/>
</dbReference>
<dbReference type="Pfam" id="PF02171">
    <property type="entry name" value="Piwi"/>
    <property type="match status" value="1"/>
</dbReference>
<dbReference type="InterPro" id="IPR003165">
    <property type="entry name" value="Piwi"/>
</dbReference>
<protein>
    <submittedName>
        <fullName evidence="3">Protein argonaute-2</fullName>
    </submittedName>
</protein>
<organism evidence="3 4">
    <name type="scientific">Thelohanellus kitauei</name>
    <name type="common">Myxosporean</name>
    <dbReference type="NCBI Taxonomy" id="669202"/>
    <lineage>
        <taxon>Eukaryota</taxon>
        <taxon>Metazoa</taxon>
        <taxon>Cnidaria</taxon>
        <taxon>Myxozoa</taxon>
        <taxon>Myxosporea</taxon>
        <taxon>Bivalvulida</taxon>
        <taxon>Platysporina</taxon>
        <taxon>Myxobolidae</taxon>
        <taxon>Thelohanellus</taxon>
    </lineage>
</organism>
<feature type="domain" description="Piwi" evidence="2">
    <location>
        <begin position="442"/>
        <end position="741"/>
    </location>
</feature>
<evidence type="ECO:0000313" key="4">
    <source>
        <dbReference type="Proteomes" id="UP000031668"/>
    </source>
</evidence>
<dbReference type="InterPro" id="IPR012337">
    <property type="entry name" value="RNaseH-like_sf"/>
</dbReference>
<dbReference type="OMA" id="RSQCKPE"/>
<name>A0A0C2JAU6_THEKT</name>
<keyword evidence="4" id="KW-1185">Reference proteome</keyword>
<reference evidence="3 4" key="1">
    <citation type="journal article" date="2014" name="Genome Biol. Evol.">
        <title>The genome of the myxosporean Thelohanellus kitauei shows adaptations to nutrient acquisition within its fish host.</title>
        <authorList>
            <person name="Yang Y."/>
            <person name="Xiong J."/>
            <person name="Zhou Z."/>
            <person name="Huo F."/>
            <person name="Miao W."/>
            <person name="Ran C."/>
            <person name="Liu Y."/>
            <person name="Zhang J."/>
            <person name="Feng J."/>
            <person name="Wang M."/>
            <person name="Wang M."/>
            <person name="Wang L."/>
            <person name="Yao B."/>
        </authorList>
    </citation>
    <scope>NUCLEOTIDE SEQUENCE [LARGE SCALE GENOMIC DNA]</scope>
    <source>
        <strain evidence="3">Wuqing</strain>
    </source>
</reference>
<sequence>MYSICVEPPEIKVERAEKQWIQELIEDLRKKNNHPHGNAIISDNSRTIYCSKMIKDLEDFSFNKSLKTVGKQFSHKFTVKFVKCIKISEMQRKEDHRVLNQALETIFKFCSPEYIEIRRNMYPLFSQRGNDNNYFKILCGLRERVVFTDPKAIYINADLGYAAVIPHSSLIDVVKNLLPRGKNLETLKSERPQIIEEISSKLKGIEATIEHLKYGKKIIKILNKSANDHVFEYEIEDKNHKTSITDYFMKKYQRKLRFPNYPLVQVAPASKDIYMPMELLKIDKWQPVRGNPQIATTEIIKVATEGGCSGRYGDTDRLVNDKFDRINNVLEGFGIVVERTMTHVDDSVLRVPTIQFNSRTITPENGAFVGNFGQFYHSAEIVHLHILDITQKNLSGPLHQLLADVAKQRGLYIKRVSTHALEFNVSDAIRYLRASLPKDCDFCLIIIPQSASDQSYGAIKAVMDIEKGIVSQVVRDRHFEPTVKPNSLRNVFYNIILKTNAKAGGINFYAHLTTSLSQCLTNGSQTMVMGVDVNHSMGGSADESAVSMASVVSSLDDKFTKYTNQVCVNQRGCDIVECFEKIMTEALERYKLVNKQYPKRVIVFRDGLSEGQHLHSRVREVESILSALKKTRDGRPLLTFLCVQKRHSTRFYNVSGQQVYDCPPGLLVKDSKICDDKMFYLLSHKAIKGTAKSSQYKIIYNDNKISLDDLANFSFILCHNYARCLRSVSIPAPTYYAHLCALRSNFHRGFVDR</sequence>
<comment type="caution">
    <text evidence="3">The sequence shown here is derived from an EMBL/GenBank/DDBJ whole genome shotgun (WGS) entry which is preliminary data.</text>
</comment>
<evidence type="ECO:0000259" key="2">
    <source>
        <dbReference type="PROSITE" id="PS50822"/>
    </source>
</evidence>
<dbReference type="Gene3D" id="2.170.260.10">
    <property type="entry name" value="paz domain"/>
    <property type="match status" value="1"/>
</dbReference>
<dbReference type="CDD" id="cd02846">
    <property type="entry name" value="PAZ_argonaute_like"/>
    <property type="match status" value="1"/>
</dbReference>
<dbReference type="PROSITE" id="PS50821">
    <property type="entry name" value="PAZ"/>
    <property type="match status" value="1"/>
</dbReference>
<dbReference type="EMBL" id="JWZT01003569">
    <property type="protein sequence ID" value="KII66263.1"/>
    <property type="molecule type" value="Genomic_DNA"/>
</dbReference>
<dbReference type="InterPro" id="IPR036085">
    <property type="entry name" value="PAZ_dom_sf"/>
</dbReference>
<dbReference type="SMART" id="SM00950">
    <property type="entry name" value="Piwi"/>
    <property type="match status" value="1"/>
</dbReference>
<gene>
    <name evidence="3" type="ORF">RF11_13701</name>
</gene>
<dbReference type="Proteomes" id="UP000031668">
    <property type="component" value="Unassembled WGS sequence"/>
</dbReference>
<dbReference type="InterPro" id="IPR003100">
    <property type="entry name" value="PAZ_dom"/>
</dbReference>
<dbReference type="Gene3D" id="3.40.50.2300">
    <property type="match status" value="1"/>
</dbReference>
<feature type="domain" description="PAZ" evidence="1">
    <location>
        <begin position="169"/>
        <end position="284"/>
    </location>
</feature>
<dbReference type="Pfam" id="PF02170">
    <property type="entry name" value="PAZ"/>
    <property type="match status" value="1"/>
</dbReference>
<proteinExistence type="predicted"/>
<dbReference type="PANTHER" id="PTHR22891">
    <property type="entry name" value="EUKARYOTIC TRANSLATION INITIATION FACTOR 2C"/>
    <property type="match status" value="1"/>
</dbReference>
<dbReference type="InterPro" id="IPR036397">
    <property type="entry name" value="RNaseH_sf"/>
</dbReference>
<evidence type="ECO:0000259" key="1">
    <source>
        <dbReference type="PROSITE" id="PS50821"/>
    </source>
</evidence>
<dbReference type="PROSITE" id="PS50822">
    <property type="entry name" value="PIWI"/>
    <property type="match status" value="1"/>
</dbReference>
<dbReference type="SUPFAM" id="SSF53098">
    <property type="entry name" value="Ribonuclease H-like"/>
    <property type="match status" value="1"/>
</dbReference>
<dbReference type="OrthoDB" id="10252740at2759"/>
<dbReference type="SUPFAM" id="SSF101690">
    <property type="entry name" value="PAZ domain"/>
    <property type="match status" value="1"/>
</dbReference>
<accession>A0A0C2JAU6</accession>
<dbReference type="AlphaFoldDB" id="A0A0C2JAU6"/>